<protein>
    <submittedName>
        <fullName evidence="1">Uncharacterized protein</fullName>
    </submittedName>
</protein>
<accession>A0A8K0P8Z8</accession>
<dbReference type="OrthoDB" id="414730at2759"/>
<evidence type="ECO:0000313" key="2">
    <source>
        <dbReference type="Proteomes" id="UP000792457"/>
    </source>
</evidence>
<gene>
    <name evidence="1" type="ORF">J437_LFUL018102</name>
</gene>
<evidence type="ECO:0000313" key="1">
    <source>
        <dbReference type="EMBL" id="KAG8238386.1"/>
    </source>
</evidence>
<sequence length="167" mass="18871">MPAPSKSFFLSPCLESELKSVIHNLGSKFSSGPDEIPKFLPAASYEFIRYPLLFLLNWSLQHGIFPEPLKLSKVLPIYKKKCNIHDINSYRPISILNSFKESSEGLSITLALNVKDEETDNVRYGRCLTGYGPRCGLTVQVLVILSFSVVFGSDDVELEKCEIEYFR</sequence>
<dbReference type="Proteomes" id="UP000792457">
    <property type="component" value="Unassembled WGS sequence"/>
</dbReference>
<name>A0A8K0P8Z8_LADFU</name>
<dbReference type="AlphaFoldDB" id="A0A8K0P8Z8"/>
<organism evidence="1 2">
    <name type="scientific">Ladona fulva</name>
    <name type="common">Scarce chaser dragonfly</name>
    <name type="synonym">Libellula fulva</name>
    <dbReference type="NCBI Taxonomy" id="123851"/>
    <lineage>
        <taxon>Eukaryota</taxon>
        <taxon>Metazoa</taxon>
        <taxon>Ecdysozoa</taxon>
        <taxon>Arthropoda</taxon>
        <taxon>Hexapoda</taxon>
        <taxon>Insecta</taxon>
        <taxon>Pterygota</taxon>
        <taxon>Palaeoptera</taxon>
        <taxon>Odonata</taxon>
        <taxon>Epiprocta</taxon>
        <taxon>Anisoptera</taxon>
        <taxon>Libelluloidea</taxon>
        <taxon>Libellulidae</taxon>
        <taxon>Ladona</taxon>
    </lineage>
</organism>
<dbReference type="EMBL" id="KZ309351">
    <property type="protein sequence ID" value="KAG8238386.1"/>
    <property type="molecule type" value="Genomic_DNA"/>
</dbReference>
<keyword evidence="2" id="KW-1185">Reference proteome</keyword>
<reference evidence="1" key="1">
    <citation type="submission" date="2013-04" db="EMBL/GenBank/DDBJ databases">
        <authorList>
            <person name="Qu J."/>
            <person name="Murali S.C."/>
            <person name="Bandaranaike D."/>
            <person name="Bellair M."/>
            <person name="Blankenburg K."/>
            <person name="Chao H."/>
            <person name="Dinh H."/>
            <person name="Doddapaneni H."/>
            <person name="Downs B."/>
            <person name="Dugan-Rocha S."/>
            <person name="Elkadiri S."/>
            <person name="Gnanaolivu R.D."/>
            <person name="Hernandez B."/>
            <person name="Javaid M."/>
            <person name="Jayaseelan J.C."/>
            <person name="Lee S."/>
            <person name="Li M."/>
            <person name="Ming W."/>
            <person name="Munidasa M."/>
            <person name="Muniz J."/>
            <person name="Nguyen L."/>
            <person name="Ongeri F."/>
            <person name="Osuji N."/>
            <person name="Pu L.-L."/>
            <person name="Puazo M."/>
            <person name="Qu C."/>
            <person name="Quiroz J."/>
            <person name="Raj R."/>
            <person name="Weissenberger G."/>
            <person name="Xin Y."/>
            <person name="Zou X."/>
            <person name="Han Y."/>
            <person name="Richards S."/>
            <person name="Worley K."/>
            <person name="Muzny D."/>
            <person name="Gibbs R."/>
        </authorList>
    </citation>
    <scope>NUCLEOTIDE SEQUENCE</scope>
    <source>
        <strain evidence="1">Sampled in the wild</strain>
    </source>
</reference>
<proteinExistence type="predicted"/>
<reference evidence="1" key="2">
    <citation type="submission" date="2017-10" db="EMBL/GenBank/DDBJ databases">
        <title>Ladona fulva Genome sequencing and assembly.</title>
        <authorList>
            <person name="Murali S."/>
            <person name="Richards S."/>
            <person name="Bandaranaike D."/>
            <person name="Bellair M."/>
            <person name="Blankenburg K."/>
            <person name="Chao H."/>
            <person name="Dinh H."/>
            <person name="Doddapaneni H."/>
            <person name="Dugan-Rocha S."/>
            <person name="Elkadiri S."/>
            <person name="Gnanaolivu R."/>
            <person name="Hernandez B."/>
            <person name="Skinner E."/>
            <person name="Javaid M."/>
            <person name="Lee S."/>
            <person name="Li M."/>
            <person name="Ming W."/>
            <person name="Munidasa M."/>
            <person name="Muniz J."/>
            <person name="Nguyen L."/>
            <person name="Hughes D."/>
            <person name="Osuji N."/>
            <person name="Pu L.-L."/>
            <person name="Puazo M."/>
            <person name="Qu C."/>
            <person name="Quiroz J."/>
            <person name="Raj R."/>
            <person name="Weissenberger G."/>
            <person name="Xin Y."/>
            <person name="Zou X."/>
            <person name="Han Y."/>
            <person name="Worley K."/>
            <person name="Muzny D."/>
            <person name="Gibbs R."/>
        </authorList>
    </citation>
    <scope>NUCLEOTIDE SEQUENCE</scope>
    <source>
        <strain evidence="1">Sampled in the wild</strain>
    </source>
</reference>
<comment type="caution">
    <text evidence="1">The sequence shown here is derived from an EMBL/GenBank/DDBJ whole genome shotgun (WGS) entry which is preliminary data.</text>
</comment>